<dbReference type="GO" id="GO:0051539">
    <property type="term" value="F:4 iron, 4 sulfur cluster binding"/>
    <property type="evidence" value="ECO:0007669"/>
    <property type="project" value="UniProtKB-KW"/>
</dbReference>
<reference evidence="9" key="1">
    <citation type="journal article" date="2022" name="Int. J. Syst. Evol. Microbiol.">
        <title>Granulimonas faecalis gen. nov., sp. nov., and Leptogranulimonas caecicola gen. nov., sp. nov., novel lactate-producing Atopobiaceae bacteria isolated from mouse intestines, and an emended description of the family Atopobiaceae.</title>
        <authorList>
            <person name="Morinaga K."/>
            <person name="Kusada H."/>
            <person name="Sakamoto S."/>
            <person name="Murakami T."/>
            <person name="Toyoda A."/>
            <person name="Mori H."/>
            <person name="Meng X.Y."/>
            <person name="Takashino M."/>
            <person name="Murotomi K."/>
            <person name="Tamaki H."/>
        </authorList>
    </citation>
    <scope>NUCLEOTIDE SEQUENCE</scope>
    <source>
        <strain evidence="9">OPF53</strain>
    </source>
</reference>
<evidence type="ECO:0000256" key="5">
    <source>
        <dbReference type="ARBA" id="ARBA00022982"/>
    </source>
</evidence>
<keyword evidence="10" id="KW-1185">Reference proteome</keyword>
<dbReference type="RefSeq" id="WP_251173220.1">
    <property type="nucleotide sequence ID" value="NZ_BQKC01000001.1"/>
</dbReference>
<dbReference type="GO" id="GO:0046872">
    <property type="term" value="F:metal ion binding"/>
    <property type="evidence" value="ECO:0007669"/>
    <property type="project" value="UniProtKB-KW"/>
</dbReference>
<protein>
    <recommendedName>
        <fullName evidence="8">4Fe-4S ferredoxin-type domain-containing protein</fullName>
    </recommendedName>
</protein>
<dbReference type="InterPro" id="IPR029039">
    <property type="entry name" value="Flavoprotein-like_sf"/>
</dbReference>
<evidence type="ECO:0000313" key="9">
    <source>
        <dbReference type="EMBL" id="GJM55466.1"/>
    </source>
</evidence>
<evidence type="ECO:0000259" key="8">
    <source>
        <dbReference type="PROSITE" id="PS51379"/>
    </source>
</evidence>
<evidence type="ECO:0000256" key="3">
    <source>
        <dbReference type="ARBA" id="ARBA00022723"/>
    </source>
</evidence>
<dbReference type="SUPFAM" id="SSF52218">
    <property type="entry name" value="Flavoproteins"/>
    <property type="match status" value="1"/>
</dbReference>
<keyword evidence="2" id="KW-0004">4Fe-4S</keyword>
<dbReference type="SUPFAM" id="SSF54862">
    <property type="entry name" value="4Fe-4S ferredoxins"/>
    <property type="match status" value="1"/>
</dbReference>
<feature type="domain" description="4Fe-4S ferredoxin-type" evidence="8">
    <location>
        <begin position="178"/>
        <end position="207"/>
    </location>
</feature>
<evidence type="ECO:0000256" key="6">
    <source>
        <dbReference type="ARBA" id="ARBA00023004"/>
    </source>
</evidence>
<gene>
    <name evidence="9" type="ORF">ATOP_11210</name>
</gene>
<dbReference type="PANTHER" id="PTHR43687">
    <property type="entry name" value="ADENYLYLSULFATE REDUCTASE, BETA SUBUNIT"/>
    <property type="match status" value="1"/>
</dbReference>
<keyword evidence="5" id="KW-0249">Electron transport</keyword>
<evidence type="ECO:0000256" key="1">
    <source>
        <dbReference type="ARBA" id="ARBA00022448"/>
    </source>
</evidence>
<dbReference type="Gene3D" id="3.30.70.20">
    <property type="match status" value="1"/>
</dbReference>
<evidence type="ECO:0000256" key="2">
    <source>
        <dbReference type="ARBA" id="ARBA00022485"/>
    </source>
</evidence>
<accession>A0AAV5B4F5</accession>
<evidence type="ECO:0000256" key="7">
    <source>
        <dbReference type="ARBA" id="ARBA00023014"/>
    </source>
</evidence>
<keyword evidence="4" id="KW-0677">Repeat</keyword>
<dbReference type="InterPro" id="IPR017896">
    <property type="entry name" value="4Fe4S_Fe-S-bd"/>
</dbReference>
<evidence type="ECO:0000313" key="10">
    <source>
        <dbReference type="Proteomes" id="UP001055025"/>
    </source>
</evidence>
<keyword evidence="7" id="KW-0411">Iron-sulfur</keyword>
<keyword evidence="1" id="KW-0813">Transport</keyword>
<proteinExistence type="predicted"/>
<dbReference type="InterPro" id="IPR050572">
    <property type="entry name" value="Fe-S_Ferredoxin"/>
</dbReference>
<dbReference type="PANTHER" id="PTHR43687:SF6">
    <property type="entry name" value="L-ASPARTATE SEMIALDEHYDE SULFURTRANSFERASE IRON-SULFUR SUBUNIT"/>
    <property type="match status" value="1"/>
</dbReference>
<dbReference type="Proteomes" id="UP001055025">
    <property type="component" value="Unassembled WGS sequence"/>
</dbReference>
<dbReference type="EMBL" id="BQKC01000001">
    <property type="protein sequence ID" value="GJM55466.1"/>
    <property type="molecule type" value="Genomic_DNA"/>
</dbReference>
<sequence length="261" mass="26322">MEPSSATVAAYSPCGSTAAVCRAVAEGTGLAWDERDLARGTRPEPVDPGTLVVLGAPVAGGAVPALGLERLGRVHTAFSPCVLVCAYGDRDPGHGLHDLEAIAPGLGLVPVAAVLAPVRHVMVPALGAGRPTADDLAAYRSFGAAVASALRDAGGLFDLAPPPLPPASCPRERLELGFTAECDPAACVGCGACAGACPAGCIPADEPYLTDTARCDGCMACIGVCPVRARSLSDPARLAAVRERCTAGWEGPHRPRLVMGA</sequence>
<dbReference type="Pfam" id="PF00037">
    <property type="entry name" value="Fer4"/>
    <property type="match status" value="1"/>
</dbReference>
<keyword evidence="6" id="KW-0408">Iron</keyword>
<dbReference type="PROSITE" id="PS51379">
    <property type="entry name" value="4FE4S_FER_2"/>
    <property type="match status" value="2"/>
</dbReference>
<dbReference type="InterPro" id="IPR017900">
    <property type="entry name" value="4Fe4S_Fe_S_CS"/>
</dbReference>
<keyword evidence="3" id="KW-0479">Metal-binding</keyword>
<evidence type="ECO:0000256" key="4">
    <source>
        <dbReference type="ARBA" id="ARBA00022737"/>
    </source>
</evidence>
<feature type="domain" description="4Fe-4S ferredoxin-type" evidence="8">
    <location>
        <begin position="211"/>
        <end position="235"/>
    </location>
</feature>
<dbReference type="AlphaFoldDB" id="A0AAV5B4F5"/>
<organism evidence="9 10">
    <name type="scientific">Granulimonas faecalis</name>
    <dbReference type="NCBI Taxonomy" id="2894155"/>
    <lineage>
        <taxon>Bacteria</taxon>
        <taxon>Bacillati</taxon>
        <taxon>Actinomycetota</taxon>
        <taxon>Coriobacteriia</taxon>
        <taxon>Coriobacteriales</taxon>
        <taxon>Kribbibacteriaceae</taxon>
        <taxon>Granulimonas</taxon>
    </lineage>
</organism>
<name>A0AAV5B4F5_9ACTN</name>
<comment type="caution">
    <text evidence="9">The sequence shown here is derived from an EMBL/GenBank/DDBJ whole genome shotgun (WGS) entry which is preliminary data.</text>
</comment>
<dbReference type="PROSITE" id="PS00198">
    <property type="entry name" value="4FE4S_FER_1"/>
    <property type="match status" value="2"/>
</dbReference>